<name>A0A2N8R8V8_STUST</name>
<proteinExistence type="predicted"/>
<dbReference type="Proteomes" id="UP000236003">
    <property type="component" value="Unassembled WGS sequence"/>
</dbReference>
<evidence type="ECO:0000313" key="1">
    <source>
        <dbReference type="EMBL" id="PNF57534.1"/>
    </source>
</evidence>
<reference evidence="1 2" key="1">
    <citation type="submission" date="2018-01" db="EMBL/GenBank/DDBJ databases">
        <title>Denitrification phenotypes of diverse strains of Pseudomonas stutzeri.</title>
        <authorList>
            <person name="Milligan D.A."/>
            <person name="Bergaust L."/>
            <person name="Bakken L.R."/>
            <person name="Frostegard A."/>
        </authorList>
    </citation>
    <scope>NUCLEOTIDE SEQUENCE [LARGE SCALE GENOMIC DNA]</scope>
    <source>
        <strain evidence="1 2">CCUG 44592</strain>
    </source>
</reference>
<protein>
    <submittedName>
        <fullName evidence="1">Uncharacterized protein</fullName>
    </submittedName>
</protein>
<accession>A0A2N8R8V8</accession>
<gene>
    <name evidence="1" type="ORF">CXK99_21165</name>
</gene>
<dbReference type="EMBL" id="POUM01000027">
    <property type="protein sequence ID" value="PNF57534.1"/>
    <property type="molecule type" value="Genomic_DNA"/>
</dbReference>
<comment type="caution">
    <text evidence="1">The sequence shown here is derived from an EMBL/GenBank/DDBJ whole genome shotgun (WGS) entry which is preliminary data.</text>
</comment>
<dbReference type="AlphaFoldDB" id="A0A2N8R8V8"/>
<evidence type="ECO:0000313" key="2">
    <source>
        <dbReference type="Proteomes" id="UP000236003"/>
    </source>
</evidence>
<organism evidence="1 2">
    <name type="scientific">Stutzerimonas stutzeri</name>
    <name type="common">Pseudomonas stutzeri</name>
    <dbReference type="NCBI Taxonomy" id="316"/>
    <lineage>
        <taxon>Bacteria</taxon>
        <taxon>Pseudomonadati</taxon>
        <taxon>Pseudomonadota</taxon>
        <taxon>Gammaproteobacteria</taxon>
        <taxon>Pseudomonadales</taxon>
        <taxon>Pseudomonadaceae</taxon>
        <taxon>Stutzerimonas</taxon>
    </lineage>
</organism>
<sequence>MVLRRLLAWLRYSSGPQSMTADGYITMIYLEKDRSVVVHDSLSESDEIFTSAIEVNEPNVEDGCMPEESFDYPMAQMEPTSLINPATGLLMLNEHIDVGGNCFGFGDD</sequence>